<reference evidence="9" key="2">
    <citation type="submission" date="2025-04" db="UniProtKB">
        <authorList>
            <consortium name="RefSeq"/>
        </authorList>
    </citation>
    <scope>IDENTIFICATION</scope>
    <source>
        <tissue evidence="9">Leukocyte</tissue>
    </source>
</reference>
<evidence type="ECO:0000313" key="9">
    <source>
        <dbReference type="RefSeq" id="XP_020010652.1"/>
    </source>
</evidence>
<proteinExistence type="inferred from homology"/>
<evidence type="ECO:0000256" key="3">
    <source>
        <dbReference type="ARBA" id="ARBA00022692"/>
    </source>
</evidence>
<sequence length="200" mass="22459">MDSNAAHSPVFLLFPSDINSPEYQSSELTATTYKSQNLIQKFFVTKMKILGAIQILFGIMNFSFGIIFLFTLVKPYPRFPFIFISGYPFWGSVLFIISGAFLIALKRKSTETLMNVSQIVNFSSALGATAGIILLIFGFLLDRNYICGYSQESTPCNAITILFIGLLIMLMIFSIIELFISLPFAIWGCHSANCHYKECF</sequence>
<protein>
    <submittedName>
        <fullName evidence="9">Membrane-spanning 4-domains subfamily A member 5</fullName>
    </submittedName>
</protein>
<dbReference type="GeneID" id="109680068"/>
<dbReference type="PANTHER" id="PTHR23320:SF54">
    <property type="entry name" value="MEMBRANE-SPANNING 4-DOMAINS SUBFAMILY A MEMBER 5"/>
    <property type="match status" value="1"/>
</dbReference>
<dbReference type="Ensembl" id="ENSCCNT00000037298.1">
    <property type="protein sequence ID" value="ENSCCNP00000029589.1"/>
    <property type="gene ID" value="ENSCCNG00000028342.1"/>
</dbReference>
<keyword evidence="8" id="KW-1185">Reference proteome</keyword>
<feature type="transmembrane region" description="Helical" evidence="6">
    <location>
        <begin position="116"/>
        <end position="141"/>
    </location>
</feature>
<evidence type="ECO:0000256" key="1">
    <source>
        <dbReference type="ARBA" id="ARBA00004141"/>
    </source>
</evidence>
<dbReference type="PANTHER" id="PTHR23320">
    <property type="entry name" value="MEMBRANE-SPANNING 4-DOMAINS SUBFAMILY A MS4A -RELATED"/>
    <property type="match status" value="1"/>
</dbReference>
<evidence type="ECO:0000256" key="6">
    <source>
        <dbReference type="SAM" id="Phobius"/>
    </source>
</evidence>
<evidence type="ECO:0000256" key="5">
    <source>
        <dbReference type="ARBA" id="ARBA00023136"/>
    </source>
</evidence>
<feature type="transmembrane region" description="Helical" evidence="6">
    <location>
        <begin position="79"/>
        <end position="104"/>
    </location>
</feature>
<keyword evidence="5 6" id="KW-0472">Membrane</keyword>
<dbReference type="Pfam" id="PF04103">
    <property type="entry name" value="CD20"/>
    <property type="match status" value="1"/>
</dbReference>
<gene>
    <name evidence="7 9" type="primary">Ms4a5</name>
</gene>
<evidence type="ECO:0000256" key="4">
    <source>
        <dbReference type="ARBA" id="ARBA00022989"/>
    </source>
</evidence>
<keyword evidence="3 6" id="KW-0812">Transmembrane</keyword>
<comment type="subcellular location">
    <subcellularLocation>
        <location evidence="1">Membrane</location>
        <topology evidence="1">Multi-pass membrane protein</topology>
    </subcellularLocation>
</comment>
<feature type="transmembrane region" description="Helical" evidence="6">
    <location>
        <begin position="161"/>
        <end position="187"/>
    </location>
</feature>
<dbReference type="Proteomes" id="UP001732720">
    <property type="component" value="Chromosome 1"/>
</dbReference>
<organism evidence="9">
    <name type="scientific">Castor canadensis</name>
    <name type="common">American beaver</name>
    <dbReference type="NCBI Taxonomy" id="51338"/>
    <lineage>
        <taxon>Eukaryota</taxon>
        <taxon>Metazoa</taxon>
        <taxon>Chordata</taxon>
        <taxon>Craniata</taxon>
        <taxon>Vertebrata</taxon>
        <taxon>Euteleostomi</taxon>
        <taxon>Mammalia</taxon>
        <taxon>Eutheria</taxon>
        <taxon>Euarchontoglires</taxon>
        <taxon>Glires</taxon>
        <taxon>Rodentia</taxon>
        <taxon>Castorimorpha</taxon>
        <taxon>Castoridae</taxon>
        <taxon>Castor</taxon>
    </lineage>
</organism>
<keyword evidence="4 6" id="KW-1133">Transmembrane helix</keyword>
<dbReference type="KEGG" id="ccan:109680068"/>
<dbReference type="RefSeq" id="XP_020010652.1">
    <property type="nucleotide sequence ID" value="XM_020155063.1"/>
</dbReference>
<evidence type="ECO:0000313" key="8">
    <source>
        <dbReference type="Proteomes" id="UP001732720"/>
    </source>
</evidence>
<dbReference type="InterPro" id="IPR030417">
    <property type="entry name" value="MS4A"/>
</dbReference>
<dbReference type="CTD" id="64232"/>
<accession>A0A8B7TV24</accession>
<evidence type="ECO:0000256" key="2">
    <source>
        <dbReference type="ARBA" id="ARBA00009565"/>
    </source>
</evidence>
<dbReference type="GO" id="GO:0005886">
    <property type="term" value="C:plasma membrane"/>
    <property type="evidence" value="ECO:0007669"/>
    <property type="project" value="TreeGrafter"/>
</dbReference>
<evidence type="ECO:0000313" key="7">
    <source>
        <dbReference type="Ensembl" id="ENSCCNP00000029589.1"/>
    </source>
</evidence>
<feature type="transmembrane region" description="Helical" evidence="6">
    <location>
        <begin position="49"/>
        <end position="73"/>
    </location>
</feature>
<dbReference type="AlphaFoldDB" id="A0A8B7TV24"/>
<dbReference type="InterPro" id="IPR007237">
    <property type="entry name" value="CD20-like"/>
</dbReference>
<dbReference type="OrthoDB" id="10071849at2759"/>
<name>A0A8B7TV24_CASCN</name>
<dbReference type="GO" id="GO:0007166">
    <property type="term" value="P:cell surface receptor signaling pathway"/>
    <property type="evidence" value="ECO:0007669"/>
    <property type="project" value="TreeGrafter"/>
</dbReference>
<comment type="similarity">
    <text evidence="2">Belongs to the MS4A family.</text>
</comment>
<reference evidence="7" key="1">
    <citation type="submission" date="2023-09" db="UniProtKB">
        <authorList>
            <consortium name="Ensembl"/>
        </authorList>
    </citation>
    <scope>IDENTIFICATION</scope>
</reference>